<gene>
    <name evidence="2" type="ORF">NJQ99_08945</name>
</gene>
<keyword evidence="3" id="KW-1185">Reference proteome</keyword>
<feature type="transmembrane region" description="Helical" evidence="1">
    <location>
        <begin position="12"/>
        <end position="31"/>
    </location>
</feature>
<keyword evidence="1" id="KW-0472">Membrane</keyword>
<feature type="transmembrane region" description="Helical" evidence="1">
    <location>
        <begin position="37"/>
        <end position="58"/>
    </location>
</feature>
<organism evidence="2 3">
    <name type="scientific">Futiania mangrovi</name>
    <dbReference type="NCBI Taxonomy" id="2959716"/>
    <lineage>
        <taxon>Bacteria</taxon>
        <taxon>Pseudomonadati</taxon>
        <taxon>Pseudomonadota</taxon>
        <taxon>Alphaproteobacteria</taxon>
        <taxon>Futianiales</taxon>
        <taxon>Futianiaceae</taxon>
        <taxon>Futiania</taxon>
    </lineage>
</organism>
<evidence type="ECO:0000313" key="3">
    <source>
        <dbReference type="Proteomes" id="UP001055804"/>
    </source>
</evidence>
<sequence>MTEGRVLQFSVWRDLAIGALGLAAMAALIAGTQPAPIVAAILLLVAALFAVLLVRALLRSGRRIRLEGDMLTLEDRTGRRVLDLDMLQTVRLDYYPGMFDRTRGLFVLRIGDARTRITLDSEHEGFAAIASAACQMARRTGIEMSERTRANLQALESGADRSP</sequence>
<dbReference type="EMBL" id="JAMZFT010000002">
    <property type="protein sequence ID" value="MCP1336532.1"/>
    <property type="molecule type" value="Genomic_DNA"/>
</dbReference>
<comment type="caution">
    <text evidence="2">The sequence shown here is derived from an EMBL/GenBank/DDBJ whole genome shotgun (WGS) entry which is preliminary data.</text>
</comment>
<proteinExistence type="predicted"/>
<keyword evidence="1" id="KW-0812">Transmembrane</keyword>
<dbReference type="AlphaFoldDB" id="A0A9J6P9E0"/>
<reference evidence="2" key="1">
    <citation type="submission" date="2022-06" db="EMBL/GenBank/DDBJ databases">
        <title>Isolation and Genomics of Futiania mangrovii gen. nov., sp. nov., a Rare and Metabolically-versatile member in the Class Alphaproteobacteria.</title>
        <authorList>
            <person name="Liu L."/>
            <person name="Huang W.-C."/>
            <person name="Pan J."/>
            <person name="Li J."/>
            <person name="Huang Y."/>
            <person name="Du H."/>
            <person name="Liu Y."/>
            <person name="Li M."/>
        </authorList>
    </citation>
    <scope>NUCLEOTIDE SEQUENCE</scope>
    <source>
        <strain evidence="2">FT118</strain>
    </source>
</reference>
<keyword evidence="1" id="KW-1133">Transmembrane helix</keyword>
<name>A0A9J6P9E0_9PROT</name>
<protein>
    <submittedName>
        <fullName evidence="2">Uncharacterized protein</fullName>
    </submittedName>
</protein>
<dbReference type="RefSeq" id="WP_269332487.1">
    <property type="nucleotide sequence ID" value="NZ_JAMZFT010000002.1"/>
</dbReference>
<accession>A0A9J6P9E0</accession>
<dbReference type="Proteomes" id="UP001055804">
    <property type="component" value="Unassembled WGS sequence"/>
</dbReference>
<evidence type="ECO:0000313" key="2">
    <source>
        <dbReference type="EMBL" id="MCP1336532.1"/>
    </source>
</evidence>
<evidence type="ECO:0000256" key="1">
    <source>
        <dbReference type="SAM" id="Phobius"/>
    </source>
</evidence>